<feature type="domain" description="Solute-binding protein family 5" evidence="5">
    <location>
        <begin position="109"/>
        <end position="473"/>
    </location>
</feature>
<accession>A0A7J3MYF7</accession>
<dbReference type="GO" id="GO:0015833">
    <property type="term" value="P:peptide transport"/>
    <property type="evidence" value="ECO:0007669"/>
    <property type="project" value="TreeGrafter"/>
</dbReference>
<reference evidence="7" key="1">
    <citation type="journal article" date="2020" name="mSystems">
        <title>Genome- and Community-Level Interaction Insights into Carbon Utilization and Element Cycling Functions of Hydrothermarchaeota in Hydrothermal Sediment.</title>
        <authorList>
            <person name="Zhou Z."/>
            <person name="Liu Y."/>
            <person name="Xu W."/>
            <person name="Pan J."/>
            <person name="Luo Z.H."/>
            <person name="Li M."/>
        </authorList>
    </citation>
    <scope>NUCLEOTIDE SEQUENCE [LARGE SCALE GENOMIC DNA]</scope>
    <source>
        <strain evidence="6">SpSt-629</strain>
        <strain evidence="7">SpSt-688</strain>
    </source>
</reference>
<dbReference type="InterPro" id="IPR039424">
    <property type="entry name" value="SBP_5"/>
</dbReference>
<dbReference type="EMBL" id="DTAU01000143">
    <property type="protein sequence ID" value="HFQ79539.1"/>
    <property type="molecule type" value="Genomic_DNA"/>
</dbReference>
<dbReference type="InterPro" id="IPR030678">
    <property type="entry name" value="Peptide/Ni-bd"/>
</dbReference>
<dbReference type="SUPFAM" id="SSF53850">
    <property type="entry name" value="Periplasmic binding protein-like II"/>
    <property type="match status" value="1"/>
</dbReference>
<dbReference type="GO" id="GO:0043190">
    <property type="term" value="C:ATP-binding cassette (ABC) transporter complex"/>
    <property type="evidence" value="ECO:0007669"/>
    <property type="project" value="InterPro"/>
</dbReference>
<name>A0A7J3MYF7_9CREN</name>
<comment type="similarity">
    <text evidence="1">Belongs to the bacterial solute-binding protein 5 family.</text>
</comment>
<evidence type="ECO:0000313" key="6">
    <source>
        <dbReference type="EMBL" id="HFQ79539.1"/>
    </source>
</evidence>
<dbReference type="AlphaFoldDB" id="A0A7J3MYF7"/>
<dbReference type="PANTHER" id="PTHR30290:SF9">
    <property type="entry name" value="OLIGOPEPTIDE-BINDING PROTEIN APPA"/>
    <property type="match status" value="1"/>
</dbReference>
<dbReference type="Gene3D" id="3.10.105.10">
    <property type="entry name" value="Dipeptide-binding Protein, Domain 3"/>
    <property type="match status" value="1"/>
</dbReference>
<evidence type="ECO:0000313" key="7">
    <source>
        <dbReference type="EMBL" id="HGT98490.1"/>
    </source>
</evidence>
<evidence type="ECO:0000259" key="5">
    <source>
        <dbReference type="Pfam" id="PF00496"/>
    </source>
</evidence>
<dbReference type="EMBL" id="DTDH01000106">
    <property type="protein sequence ID" value="HGT98490.1"/>
    <property type="molecule type" value="Genomic_DNA"/>
</dbReference>
<feature type="transmembrane region" description="Helical" evidence="4">
    <location>
        <begin position="23"/>
        <end position="44"/>
    </location>
</feature>
<proteinExistence type="inferred from homology"/>
<keyword evidence="4" id="KW-1133">Transmembrane helix</keyword>
<dbReference type="InterPro" id="IPR000914">
    <property type="entry name" value="SBP_5_dom"/>
</dbReference>
<organism evidence="7">
    <name type="scientific">Ignisphaera aggregans</name>
    <dbReference type="NCBI Taxonomy" id="334771"/>
    <lineage>
        <taxon>Archaea</taxon>
        <taxon>Thermoproteota</taxon>
        <taxon>Thermoprotei</taxon>
        <taxon>Desulfurococcales</taxon>
        <taxon>Desulfurococcaceae</taxon>
        <taxon>Ignisphaera</taxon>
    </lineage>
</organism>
<dbReference type="CDD" id="cd08512">
    <property type="entry name" value="PBP2_NikA_DppA_OppA_like_7"/>
    <property type="match status" value="1"/>
</dbReference>
<comment type="caution">
    <text evidence="7">The sequence shown here is derived from an EMBL/GenBank/DDBJ whole genome shotgun (WGS) entry which is preliminary data.</text>
</comment>
<gene>
    <name evidence="6" type="ORF">ENT99_07590</name>
    <name evidence="7" type="ORF">ENU64_03585</name>
</gene>
<keyword evidence="4" id="KW-0812">Transmembrane</keyword>
<evidence type="ECO:0000256" key="2">
    <source>
        <dbReference type="ARBA" id="ARBA00022448"/>
    </source>
</evidence>
<dbReference type="Pfam" id="PF00496">
    <property type="entry name" value="SBP_bac_5"/>
    <property type="match status" value="1"/>
</dbReference>
<keyword evidence="3" id="KW-0732">Signal</keyword>
<evidence type="ECO:0000256" key="4">
    <source>
        <dbReference type="SAM" id="Phobius"/>
    </source>
</evidence>
<dbReference type="GO" id="GO:1904680">
    <property type="term" value="F:peptide transmembrane transporter activity"/>
    <property type="evidence" value="ECO:0007669"/>
    <property type="project" value="TreeGrafter"/>
</dbReference>
<dbReference type="GO" id="GO:0042597">
    <property type="term" value="C:periplasmic space"/>
    <property type="evidence" value="ECO:0007669"/>
    <property type="project" value="UniProtKB-ARBA"/>
</dbReference>
<keyword evidence="4" id="KW-0472">Membrane</keyword>
<keyword evidence="2" id="KW-0813">Transport</keyword>
<evidence type="ECO:0000256" key="1">
    <source>
        <dbReference type="ARBA" id="ARBA00005695"/>
    </source>
</evidence>
<protein>
    <submittedName>
        <fullName evidence="7">ABC transporter substrate-binding protein</fullName>
    </submittedName>
</protein>
<dbReference type="PIRSF" id="PIRSF002741">
    <property type="entry name" value="MppA"/>
    <property type="match status" value="1"/>
</dbReference>
<dbReference type="Gene3D" id="3.40.190.10">
    <property type="entry name" value="Periplasmic binding protein-like II"/>
    <property type="match status" value="1"/>
</dbReference>
<dbReference type="PANTHER" id="PTHR30290">
    <property type="entry name" value="PERIPLASMIC BINDING COMPONENT OF ABC TRANSPORTER"/>
    <property type="match status" value="1"/>
</dbReference>
<evidence type="ECO:0000256" key="3">
    <source>
        <dbReference type="ARBA" id="ARBA00022729"/>
    </source>
</evidence>
<sequence>MRFKTYIVVYASLSGSKVNRKKIYASIAVVIVATITIVILYSYFSQSSRSTYPDHEVPSPLEKNIIYAYRDAITGIDPSIEDDTGIIVLHLVYETLLRYDPIRNEYQYVLAREIDRVDENTWRIVLRDAQFHDGSPVTAYDVNFSIWRSKLMYEEKGLGLGYIWDCLDEIDVVDNKTLYITTLYSCDIRVSLAAAYSAFIYSRRILELSKADDMLSEKLTEWFNSGNSLGSGPYRLERYEPENIVVLRKFENWWGWREINNPDAPDIVIIKIVEDPGSQERMLRTGHIDIASSVPRGSLNSLEKDGYKIHVVDTFHNFIMMFNTKRWPTNITEFRKAIVYAIPWNRIVEQALMGYGRKGSGLIPYGFPGYSKKWELNQDLEKARELLERVRLLDKKIDLEIVITQGYEEEEVFAKMLKEALSTLGINLLIKPLPWQQVKQQGEAVWSDPESAPHIIINDWWPTYMVPYDYFSLLECLEPEEGVYNYWNWAGYCNKEFDELLYEAYYTSLQDIDKSLSLYEKVLEIVFEDTPAVNLWDMQHIYVYDPRHVVIRYEAINPLYTYTIFFQYVEVKL</sequence>